<feature type="transmembrane region" description="Helical" evidence="1">
    <location>
        <begin position="21"/>
        <end position="44"/>
    </location>
</feature>
<dbReference type="PANTHER" id="PTHR11328:SF24">
    <property type="entry name" value="MAJOR FACILITATOR SUPERFAMILY (MFS) PROFILE DOMAIN-CONTAINING PROTEIN"/>
    <property type="match status" value="1"/>
</dbReference>
<feature type="transmembrane region" description="Helical" evidence="1">
    <location>
        <begin position="431"/>
        <end position="455"/>
    </location>
</feature>
<keyword evidence="3" id="KW-1185">Reference proteome</keyword>
<feature type="transmembrane region" description="Helical" evidence="1">
    <location>
        <begin position="345"/>
        <end position="367"/>
    </location>
</feature>
<keyword evidence="1" id="KW-0472">Membrane</keyword>
<dbReference type="Proteomes" id="UP001600943">
    <property type="component" value="Unassembled WGS sequence"/>
</dbReference>
<keyword evidence="1" id="KW-1133">Transmembrane helix</keyword>
<feature type="transmembrane region" description="Helical" evidence="1">
    <location>
        <begin position="50"/>
        <end position="76"/>
    </location>
</feature>
<dbReference type="RefSeq" id="WP_390405947.1">
    <property type="nucleotide sequence ID" value="NZ_BAABYW010000001.1"/>
</dbReference>
<evidence type="ECO:0000313" key="3">
    <source>
        <dbReference type="Proteomes" id="UP001600943"/>
    </source>
</evidence>
<dbReference type="SUPFAM" id="SSF103473">
    <property type="entry name" value="MFS general substrate transporter"/>
    <property type="match status" value="1"/>
</dbReference>
<feature type="transmembrane region" description="Helical" evidence="1">
    <location>
        <begin position="114"/>
        <end position="139"/>
    </location>
</feature>
<protein>
    <submittedName>
        <fullName evidence="2">MFS transporter</fullName>
    </submittedName>
</protein>
<feature type="transmembrane region" description="Helical" evidence="1">
    <location>
        <begin position="160"/>
        <end position="185"/>
    </location>
</feature>
<feature type="transmembrane region" description="Helical" evidence="1">
    <location>
        <begin position="191"/>
        <end position="208"/>
    </location>
</feature>
<accession>A0ABQ0BB23</accession>
<feature type="transmembrane region" description="Helical" evidence="1">
    <location>
        <begin position="398"/>
        <end position="419"/>
    </location>
</feature>
<comment type="caution">
    <text evidence="2">The sequence shown here is derived from an EMBL/GenBank/DDBJ whole genome shotgun (WGS) entry which is preliminary data.</text>
</comment>
<dbReference type="Pfam" id="PF13347">
    <property type="entry name" value="MFS_2"/>
    <property type="match status" value="1"/>
</dbReference>
<evidence type="ECO:0000313" key="2">
    <source>
        <dbReference type="EMBL" id="GAA6408655.1"/>
    </source>
</evidence>
<dbReference type="InterPro" id="IPR036259">
    <property type="entry name" value="MFS_trans_sf"/>
</dbReference>
<dbReference type="EMBL" id="BAABYW010000001">
    <property type="protein sequence ID" value="GAA6408655.1"/>
    <property type="molecule type" value="Genomic_DNA"/>
</dbReference>
<dbReference type="PANTHER" id="PTHR11328">
    <property type="entry name" value="MAJOR FACILITATOR SUPERFAMILY DOMAIN-CONTAINING PROTEIN"/>
    <property type="match status" value="1"/>
</dbReference>
<evidence type="ECO:0000256" key="1">
    <source>
        <dbReference type="SAM" id="Phobius"/>
    </source>
</evidence>
<feature type="transmembrane region" description="Helical" evidence="1">
    <location>
        <begin position="288"/>
        <end position="308"/>
    </location>
</feature>
<reference evidence="2 3" key="1">
    <citation type="submission" date="2024-04" db="EMBL/GenBank/DDBJ databases">
        <title>Defined microbial consortia suppress multidrug-resistant proinflammatory Enterobacteriaceae via ecological control.</title>
        <authorList>
            <person name="Furuichi M."/>
            <person name="Kawaguchi T."/>
            <person name="Pust M."/>
            <person name="Yasuma K."/>
            <person name="Plichta D."/>
            <person name="Hasegawa N."/>
            <person name="Ohya T."/>
            <person name="Bhattarai S."/>
            <person name="Sasajima S."/>
            <person name="Aoto Y."/>
            <person name="Tuganbaev T."/>
            <person name="Yaginuma M."/>
            <person name="Ueda M."/>
            <person name="Okahashi N."/>
            <person name="Amafuji K."/>
            <person name="Kiridooshi Y."/>
            <person name="Sugita K."/>
            <person name="Strazar M."/>
            <person name="Skelly A."/>
            <person name="Suda W."/>
            <person name="Hattori M."/>
            <person name="Nakamoto N."/>
            <person name="Caballero S."/>
            <person name="Norman J."/>
            <person name="Olle B."/>
            <person name="Tanoue T."/>
            <person name="Arita M."/>
            <person name="Bucci V."/>
            <person name="Atarashi K."/>
            <person name="Xavier R."/>
            <person name="Honda K."/>
        </authorList>
    </citation>
    <scope>NUCLEOTIDE SEQUENCE [LARGE SCALE GENOMIC DNA]</scope>
    <source>
        <strain evidence="3">k04-0078-D8-1</strain>
    </source>
</reference>
<keyword evidence="1" id="KW-0812">Transmembrane</keyword>
<dbReference type="Gene3D" id="1.20.1250.20">
    <property type="entry name" value="MFS general substrate transporter like domains"/>
    <property type="match status" value="1"/>
</dbReference>
<feature type="transmembrane region" description="Helical" evidence="1">
    <location>
        <begin position="320"/>
        <end position="339"/>
    </location>
</feature>
<dbReference type="InterPro" id="IPR039672">
    <property type="entry name" value="MFS_2"/>
</dbReference>
<sequence length="476" mass="51583">MKEKEGNSKRSSGISKSLRRFFGVGDMGFNLMTNIETYYFQFFLTDVAKFALPIVTLISTVSSLVDAALSWAYGAFLNTMKPMKWGRYRSWLAVIPWLVPFLYAFQFIKLNDGVAAVVIIIIATITSHIAWNIPFVANISMINIAAKTPEDRMALSSTRAVWATLGMVLYSYVGPGTVAILASVVGAKNSYGAAAFVFGVLMAAGYFAHFKMFEGYEETGAEEIARLQKEKAARKEAHGKKEHGMIKSLTSNPYLLGLIVADLTKYVYLFVSSGIAVYYFTYVAKQPGLTATFILVSNLLGVAASYLSKSVAGKVSARNTVIYSYIAMVLVLVLGFVFYSSTWAVLIFVSIAQFFCTMTNACAPALYADCAIYSEYKTGVNATGLIMGLSNIPLKIGVVSRGILVNACLAMAGFSSAIVQSGETTAKLARGISMGFTLIPAVAMVIGAAVMVFGYRLTGKAVEGYSAEIEQRKNRE</sequence>
<organism evidence="2 3">
    <name type="scientific">Blautia hominis</name>
    <dbReference type="NCBI Taxonomy" id="2025493"/>
    <lineage>
        <taxon>Bacteria</taxon>
        <taxon>Bacillati</taxon>
        <taxon>Bacillota</taxon>
        <taxon>Clostridia</taxon>
        <taxon>Lachnospirales</taxon>
        <taxon>Lachnospiraceae</taxon>
        <taxon>Blautia</taxon>
    </lineage>
</organism>
<gene>
    <name evidence="2" type="ORF">K040078D81_27720</name>
</gene>
<feature type="transmembrane region" description="Helical" evidence="1">
    <location>
        <begin position="254"/>
        <end position="282"/>
    </location>
</feature>
<feature type="transmembrane region" description="Helical" evidence="1">
    <location>
        <begin position="88"/>
        <end position="108"/>
    </location>
</feature>
<proteinExistence type="predicted"/>
<name>A0ABQ0BB23_9FIRM</name>